<dbReference type="FunFam" id="1.20.1280.290:FF:000002">
    <property type="entry name" value="Bidirectional sugar transporter SWEET"/>
    <property type="match status" value="1"/>
</dbReference>
<evidence type="ECO:0000256" key="2">
    <source>
        <dbReference type="ARBA" id="ARBA00007809"/>
    </source>
</evidence>
<feature type="transmembrane region" description="Helical" evidence="9">
    <location>
        <begin position="130"/>
        <end position="152"/>
    </location>
</feature>
<comment type="subcellular location">
    <subcellularLocation>
        <location evidence="9">Cell membrane</location>
        <topology evidence="9">Multi-pass membrane protein</topology>
    </subcellularLocation>
    <subcellularLocation>
        <location evidence="1">Endomembrane system</location>
        <topology evidence="1">Multi-pass membrane protein</topology>
    </subcellularLocation>
</comment>
<feature type="transmembrane region" description="Helical" evidence="9">
    <location>
        <begin position="103"/>
        <end position="124"/>
    </location>
</feature>
<dbReference type="Proteomes" id="UP000825935">
    <property type="component" value="Chromosome 31"/>
</dbReference>
<dbReference type="Gene3D" id="1.20.1280.290">
    <property type="match status" value="2"/>
</dbReference>
<keyword evidence="3 9" id="KW-0813">Transport</keyword>
<evidence type="ECO:0000256" key="4">
    <source>
        <dbReference type="ARBA" id="ARBA00022597"/>
    </source>
</evidence>
<dbReference type="EMBL" id="CM035436">
    <property type="protein sequence ID" value="KAH7289084.1"/>
    <property type="molecule type" value="Genomic_DNA"/>
</dbReference>
<comment type="caution">
    <text evidence="10">The sequence shown here is derived from an EMBL/GenBank/DDBJ whole genome shotgun (WGS) entry which is preliminary data.</text>
</comment>
<dbReference type="InterPro" id="IPR047664">
    <property type="entry name" value="SWEET"/>
</dbReference>
<evidence type="ECO:0000313" key="11">
    <source>
        <dbReference type="Proteomes" id="UP000825935"/>
    </source>
</evidence>
<evidence type="ECO:0000256" key="9">
    <source>
        <dbReference type="RuleBase" id="RU910715"/>
    </source>
</evidence>
<dbReference type="GO" id="GO:0012505">
    <property type="term" value="C:endomembrane system"/>
    <property type="evidence" value="ECO:0007669"/>
    <property type="project" value="UniProtKB-SubCell"/>
</dbReference>
<dbReference type="PANTHER" id="PTHR10791">
    <property type="entry name" value="RAG1-ACTIVATING PROTEIN 1"/>
    <property type="match status" value="1"/>
</dbReference>
<reference evidence="10" key="1">
    <citation type="submission" date="2021-08" db="EMBL/GenBank/DDBJ databases">
        <title>WGS assembly of Ceratopteris richardii.</title>
        <authorList>
            <person name="Marchant D.B."/>
            <person name="Chen G."/>
            <person name="Jenkins J."/>
            <person name="Shu S."/>
            <person name="Leebens-Mack J."/>
            <person name="Grimwood J."/>
            <person name="Schmutz J."/>
            <person name="Soltis P."/>
            <person name="Soltis D."/>
            <person name="Chen Z.-H."/>
        </authorList>
    </citation>
    <scope>NUCLEOTIDE SEQUENCE</scope>
    <source>
        <strain evidence="10">Whitten #5841</strain>
        <tissue evidence="10">Leaf</tissue>
    </source>
</reference>
<evidence type="ECO:0000256" key="5">
    <source>
        <dbReference type="ARBA" id="ARBA00022692"/>
    </source>
</evidence>
<dbReference type="OMA" id="QILAYEH"/>
<organism evidence="10 11">
    <name type="scientific">Ceratopteris richardii</name>
    <name type="common">Triangle waterfern</name>
    <dbReference type="NCBI Taxonomy" id="49495"/>
    <lineage>
        <taxon>Eukaryota</taxon>
        <taxon>Viridiplantae</taxon>
        <taxon>Streptophyta</taxon>
        <taxon>Embryophyta</taxon>
        <taxon>Tracheophyta</taxon>
        <taxon>Polypodiopsida</taxon>
        <taxon>Polypodiidae</taxon>
        <taxon>Polypodiales</taxon>
        <taxon>Pteridineae</taxon>
        <taxon>Pteridaceae</taxon>
        <taxon>Parkerioideae</taxon>
        <taxon>Ceratopteris</taxon>
    </lineage>
</organism>
<feature type="transmembrane region" description="Helical" evidence="9">
    <location>
        <begin position="6"/>
        <end position="24"/>
    </location>
</feature>
<evidence type="ECO:0000256" key="8">
    <source>
        <dbReference type="ARBA" id="ARBA00023136"/>
    </source>
</evidence>
<evidence type="ECO:0000256" key="6">
    <source>
        <dbReference type="ARBA" id="ARBA00022737"/>
    </source>
</evidence>
<dbReference type="AlphaFoldDB" id="A0A8T2QZS9"/>
<feature type="transmembrane region" description="Helical" evidence="9">
    <location>
        <begin position="68"/>
        <end position="91"/>
    </location>
</feature>
<name>A0A8T2QZS9_CERRI</name>
<comment type="function">
    <text evidence="9">Mediates both low-affinity uptake and efflux of sugar across the membrane.</text>
</comment>
<accession>A0A8T2QZS9</accession>
<keyword evidence="4 9" id="KW-0762">Sugar transport</keyword>
<sequence length="273" mass="30214">MSSTDTASTAIGIIGNITAVLLFLSPAPTFFEIWRKKSSGSYSGVPYVSSLANCLLWVFYGLPILTQGLVLVITINGFGVVLESIYLAIFVPFSHGRERMRMLVFIAVVLIVYAIIVILTLEVLPNGKKAMFVGIIAAVINTVMYAAPLAVMKHVITTKNVESMPFLLSLCTFINSCLWAIYGILKVDPYIIIPNVLGVIFGIMQLVLYGYYRDYDTRVVPIDVDDSMTSHRKKKEVIQEANQAKHMANYYSNQSDGTPPPSPNCARTIYYSD</sequence>
<dbReference type="GO" id="GO:0051119">
    <property type="term" value="F:sugar transmembrane transporter activity"/>
    <property type="evidence" value="ECO:0007669"/>
    <property type="project" value="InterPro"/>
</dbReference>
<gene>
    <name evidence="10" type="ORF">KP509_31G056600</name>
</gene>
<evidence type="ECO:0000313" key="10">
    <source>
        <dbReference type="EMBL" id="KAH7289084.1"/>
    </source>
</evidence>
<keyword evidence="8 9" id="KW-0472">Membrane</keyword>
<evidence type="ECO:0000256" key="7">
    <source>
        <dbReference type="ARBA" id="ARBA00022989"/>
    </source>
</evidence>
<evidence type="ECO:0000256" key="3">
    <source>
        <dbReference type="ARBA" id="ARBA00022448"/>
    </source>
</evidence>
<keyword evidence="11" id="KW-1185">Reference proteome</keyword>
<feature type="transmembrane region" description="Helical" evidence="9">
    <location>
        <begin position="191"/>
        <end position="212"/>
    </location>
</feature>
<dbReference type="EMBL" id="CM035436">
    <property type="protein sequence ID" value="KAH7289085.1"/>
    <property type="molecule type" value="Genomic_DNA"/>
</dbReference>
<comment type="similarity">
    <text evidence="2 9">Belongs to the SWEET sugar transporter family.</text>
</comment>
<feature type="transmembrane region" description="Helical" evidence="9">
    <location>
        <begin position="164"/>
        <end position="185"/>
    </location>
</feature>
<proteinExistence type="inferred from homology"/>
<dbReference type="GO" id="GO:0005886">
    <property type="term" value="C:plasma membrane"/>
    <property type="evidence" value="ECO:0007669"/>
    <property type="project" value="UniProtKB-SubCell"/>
</dbReference>
<protein>
    <recommendedName>
        <fullName evidence="9">Bidirectional sugar transporter SWEET</fullName>
    </recommendedName>
</protein>
<keyword evidence="7 9" id="KW-1133">Transmembrane helix</keyword>
<keyword evidence="6" id="KW-0677">Repeat</keyword>
<keyword evidence="5 9" id="KW-0812">Transmembrane</keyword>
<dbReference type="OrthoDB" id="409725at2759"/>
<dbReference type="Pfam" id="PF03083">
    <property type="entry name" value="MtN3_slv"/>
    <property type="match status" value="2"/>
</dbReference>
<dbReference type="FunFam" id="1.20.1280.290:FF:000001">
    <property type="entry name" value="Bidirectional sugar transporter SWEET"/>
    <property type="match status" value="1"/>
</dbReference>
<dbReference type="InterPro" id="IPR004316">
    <property type="entry name" value="SWEET_rpt"/>
</dbReference>
<dbReference type="PANTHER" id="PTHR10791:SF240">
    <property type="entry name" value="BIDIRECTIONAL SUGAR TRANSPORTER SWEET"/>
    <property type="match status" value="1"/>
</dbReference>
<feature type="transmembrane region" description="Helical" evidence="9">
    <location>
        <begin position="44"/>
        <end position="62"/>
    </location>
</feature>
<evidence type="ECO:0000256" key="1">
    <source>
        <dbReference type="ARBA" id="ARBA00004127"/>
    </source>
</evidence>